<name>A0ABR2CNF1_9ROSI</name>
<comment type="caution">
    <text evidence="1">The sequence shown here is derived from an EMBL/GenBank/DDBJ whole genome shotgun (WGS) entry which is preliminary data.</text>
</comment>
<dbReference type="Proteomes" id="UP001472677">
    <property type="component" value="Unassembled WGS sequence"/>
</dbReference>
<accession>A0ABR2CNF1</accession>
<sequence>MASPYSINMGQEDASFLDQLGSMIQHSLIHIDIEIRRVSSLNIETTLETFNQSFAGRRDMFLFEENVRGIMCSLPELIEILFETSLDDEFPELIDESLTCSVNFKPASKSSIEALGKVKY</sequence>
<protein>
    <submittedName>
        <fullName evidence="1">Uncharacterized protein</fullName>
    </submittedName>
</protein>
<reference evidence="1 2" key="1">
    <citation type="journal article" date="2024" name="G3 (Bethesda)">
        <title>Genome assembly of Hibiscus sabdariffa L. provides insights into metabolisms of medicinal natural products.</title>
        <authorList>
            <person name="Kim T."/>
        </authorList>
    </citation>
    <scope>NUCLEOTIDE SEQUENCE [LARGE SCALE GENOMIC DNA]</scope>
    <source>
        <strain evidence="1">TK-2024</strain>
        <tissue evidence="1">Old leaves</tissue>
    </source>
</reference>
<keyword evidence="2" id="KW-1185">Reference proteome</keyword>
<gene>
    <name evidence="1" type="ORF">V6N12_005084</name>
</gene>
<proteinExistence type="predicted"/>
<evidence type="ECO:0000313" key="1">
    <source>
        <dbReference type="EMBL" id="KAK8521173.1"/>
    </source>
</evidence>
<evidence type="ECO:0000313" key="2">
    <source>
        <dbReference type="Proteomes" id="UP001472677"/>
    </source>
</evidence>
<organism evidence="1 2">
    <name type="scientific">Hibiscus sabdariffa</name>
    <name type="common">roselle</name>
    <dbReference type="NCBI Taxonomy" id="183260"/>
    <lineage>
        <taxon>Eukaryota</taxon>
        <taxon>Viridiplantae</taxon>
        <taxon>Streptophyta</taxon>
        <taxon>Embryophyta</taxon>
        <taxon>Tracheophyta</taxon>
        <taxon>Spermatophyta</taxon>
        <taxon>Magnoliopsida</taxon>
        <taxon>eudicotyledons</taxon>
        <taxon>Gunneridae</taxon>
        <taxon>Pentapetalae</taxon>
        <taxon>rosids</taxon>
        <taxon>malvids</taxon>
        <taxon>Malvales</taxon>
        <taxon>Malvaceae</taxon>
        <taxon>Malvoideae</taxon>
        <taxon>Hibiscus</taxon>
    </lineage>
</organism>
<dbReference type="EMBL" id="JBBPBM010000048">
    <property type="protein sequence ID" value="KAK8521173.1"/>
    <property type="molecule type" value="Genomic_DNA"/>
</dbReference>